<protein>
    <submittedName>
        <fullName evidence="1">DUF4465 domain-containing protein</fullName>
    </submittedName>
</protein>
<sequence length="319" mass="36288">MYKYLYSVLLSIITLSACQNNEKVIPAPEIFLQIPDGGFDFDTDSVEYIEPKITYDIDSEYTWSENDVTIENEKIYTFENRPLGTYLLAFSVVTPYGEDAMNISVNSLDINSFEEFDNLNDDGYFNQPEDGFHQFKYIRYTCDYDAASPADWGGFALSDNTNKTDATEKNEFSVYAGSGADDSDIFMIYKQQADKSFPVTFNDGNAHVVRSIEVNNATRSYLTMQSGFNKKEGKDYYLLSISGLDQNGAKISGPVEFLLADYRPELTADKYLISEWEQVDLTSLGAIHQLKFELRSSRDADETFSLPMYFCLDNLKIIE</sequence>
<dbReference type="PROSITE" id="PS51257">
    <property type="entry name" value="PROKAR_LIPOPROTEIN"/>
    <property type="match status" value="1"/>
</dbReference>
<proteinExistence type="predicted"/>
<dbReference type="RefSeq" id="WP_212230261.1">
    <property type="nucleotide sequence ID" value="NZ_JAGUCN010000023.1"/>
</dbReference>
<dbReference type="Proteomes" id="UP000721861">
    <property type="component" value="Unassembled WGS sequence"/>
</dbReference>
<evidence type="ECO:0000313" key="2">
    <source>
        <dbReference type="Proteomes" id="UP000721861"/>
    </source>
</evidence>
<gene>
    <name evidence="1" type="ORF">KEM09_17520</name>
</gene>
<keyword evidence="2" id="KW-1185">Reference proteome</keyword>
<organism evidence="1 2">
    <name type="scientific">Carboxylicivirga mesophila</name>
    <dbReference type="NCBI Taxonomy" id="1166478"/>
    <lineage>
        <taxon>Bacteria</taxon>
        <taxon>Pseudomonadati</taxon>
        <taxon>Bacteroidota</taxon>
        <taxon>Bacteroidia</taxon>
        <taxon>Marinilabiliales</taxon>
        <taxon>Marinilabiliaceae</taxon>
        <taxon>Carboxylicivirga</taxon>
    </lineage>
</organism>
<dbReference type="Pfam" id="PF14717">
    <property type="entry name" value="DUF4465"/>
    <property type="match status" value="1"/>
</dbReference>
<dbReference type="Gene3D" id="2.60.120.1350">
    <property type="entry name" value="Protein of unknown function DUF4465"/>
    <property type="match status" value="1"/>
</dbReference>
<comment type="caution">
    <text evidence="1">The sequence shown here is derived from an EMBL/GenBank/DDBJ whole genome shotgun (WGS) entry which is preliminary data.</text>
</comment>
<dbReference type="InterPro" id="IPR027828">
    <property type="entry name" value="DUF4465"/>
</dbReference>
<accession>A0ABS5KEE9</accession>
<dbReference type="EMBL" id="JAGUCN010000023">
    <property type="protein sequence ID" value="MBS2213217.1"/>
    <property type="molecule type" value="Genomic_DNA"/>
</dbReference>
<evidence type="ECO:0000313" key="1">
    <source>
        <dbReference type="EMBL" id="MBS2213217.1"/>
    </source>
</evidence>
<name>A0ABS5KEE9_9BACT</name>
<reference evidence="1 2" key="1">
    <citation type="journal article" date="2014" name="Int. J. Syst. Evol. Microbiol.">
        <title>Carboxylicivirga gen. nov. in the family Marinilabiliaceae with two novel species, Carboxylicivirga mesophila sp. nov. and Carboxylicivirga taeanensis sp. nov., and reclassification of Cytophaga fermentans as Saccharicrinis fermentans gen. nov., comb. nov.</title>
        <authorList>
            <person name="Yang S.H."/>
            <person name="Seo H.S."/>
            <person name="Woo J.H."/>
            <person name="Oh H.M."/>
            <person name="Jang H."/>
            <person name="Lee J.H."/>
            <person name="Kim S.J."/>
            <person name="Kwon K.K."/>
        </authorList>
    </citation>
    <scope>NUCLEOTIDE SEQUENCE [LARGE SCALE GENOMIC DNA]</scope>
    <source>
        <strain evidence="1 2">JCM 18290</strain>
    </source>
</reference>